<dbReference type="EMBL" id="BSDZ01000014">
    <property type="protein sequence ID" value="GLI63042.1"/>
    <property type="molecule type" value="Genomic_DNA"/>
</dbReference>
<dbReference type="Proteomes" id="UP001165090">
    <property type="component" value="Unassembled WGS sequence"/>
</dbReference>
<keyword evidence="3" id="KW-1185">Reference proteome</keyword>
<feature type="compositionally biased region" description="Low complexity" evidence="1">
    <location>
        <begin position="135"/>
        <end position="150"/>
    </location>
</feature>
<evidence type="ECO:0000313" key="2">
    <source>
        <dbReference type="EMBL" id="GLI63042.1"/>
    </source>
</evidence>
<proteinExistence type="predicted"/>
<evidence type="ECO:0000313" key="3">
    <source>
        <dbReference type="Proteomes" id="UP001165090"/>
    </source>
</evidence>
<feature type="compositionally biased region" description="Basic and acidic residues" evidence="1">
    <location>
        <begin position="76"/>
        <end position="90"/>
    </location>
</feature>
<accession>A0ABQ5RZJ1</accession>
<organism evidence="2 3">
    <name type="scientific">Volvox africanus</name>
    <dbReference type="NCBI Taxonomy" id="51714"/>
    <lineage>
        <taxon>Eukaryota</taxon>
        <taxon>Viridiplantae</taxon>
        <taxon>Chlorophyta</taxon>
        <taxon>core chlorophytes</taxon>
        <taxon>Chlorophyceae</taxon>
        <taxon>CS clade</taxon>
        <taxon>Chlamydomonadales</taxon>
        <taxon>Volvocaceae</taxon>
        <taxon>Volvox</taxon>
    </lineage>
</organism>
<gene>
    <name evidence="2" type="ORF">VaNZ11_005904</name>
</gene>
<sequence>QLMPCVGGGSSSAAVEGRSSLLAVAEAARRRESVSSIPTIGSVEEDWHDARSVASTFSIMSCFNTSAAVNSTTTLHPHEGDGAERHHSDLQHSPVTHVHSCQHQPCAQGAVTAKVVAEVLANNTQEMRQQGGAGDAPSAAAAAAAEAAAK</sequence>
<feature type="non-terminal residue" evidence="2">
    <location>
        <position position="150"/>
    </location>
</feature>
<reference evidence="2 3" key="1">
    <citation type="journal article" date="2023" name="IScience">
        <title>Expanded male sex-determining region conserved during the evolution of homothallism in the green alga Volvox.</title>
        <authorList>
            <person name="Yamamoto K."/>
            <person name="Matsuzaki R."/>
            <person name="Mahakham W."/>
            <person name="Heman W."/>
            <person name="Sekimoto H."/>
            <person name="Kawachi M."/>
            <person name="Minakuchi Y."/>
            <person name="Toyoda A."/>
            <person name="Nozaki H."/>
        </authorList>
    </citation>
    <scope>NUCLEOTIDE SEQUENCE [LARGE SCALE GENOMIC DNA]</scope>
    <source>
        <strain evidence="2 3">NIES-4468</strain>
    </source>
</reference>
<comment type="caution">
    <text evidence="2">The sequence shown here is derived from an EMBL/GenBank/DDBJ whole genome shotgun (WGS) entry which is preliminary data.</text>
</comment>
<evidence type="ECO:0000256" key="1">
    <source>
        <dbReference type="SAM" id="MobiDB-lite"/>
    </source>
</evidence>
<name>A0ABQ5RZJ1_9CHLO</name>
<feature type="region of interest" description="Disordered" evidence="1">
    <location>
        <begin position="72"/>
        <end position="96"/>
    </location>
</feature>
<protein>
    <submittedName>
        <fullName evidence="2">Uncharacterized protein</fullName>
    </submittedName>
</protein>
<feature type="non-terminal residue" evidence="2">
    <location>
        <position position="1"/>
    </location>
</feature>
<feature type="region of interest" description="Disordered" evidence="1">
    <location>
        <begin position="127"/>
        <end position="150"/>
    </location>
</feature>